<comment type="similarity">
    <text evidence="3">Belongs to the CD36 family.</text>
</comment>
<keyword evidence="5 13" id="KW-0812">Transmembrane</keyword>
<evidence type="ECO:0000256" key="2">
    <source>
        <dbReference type="ARBA" id="ARBA00004651"/>
    </source>
</evidence>
<feature type="transmembrane region" description="Helical" evidence="13">
    <location>
        <begin position="65"/>
        <end position="87"/>
    </location>
</feature>
<evidence type="ECO:0000256" key="13">
    <source>
        <dbReference type="SAM" id="Phobius"/>
    </source>
</evidence>
<accession>A0ABD2MVW1</accession>
<proteinExistence type="inferred from homology"/>
<comment type="subcellular location">
    <subcellularLocation>
        <location evidence="2">Cell membrane</location>
        <topology evidence="2">Multi-pass membrane protein</topology>
    </subcellularLocation>
    <subcellularLocation>
        <location evidence="1">Membrane</location>
        <location evidence="1">Caveola</location>
        <topology evidence="1">Multi-pass membrane protein</topology>
    </subcellularLocation>
</comment>
<keyword evidence="15" id="KW-1185">Reference proteome</keyword>
<gene>
    <name evidence="14" type="ORF">HHI36_021092</name>
</gene>
<dbReference type="Proteomes" id="UP001516400">
    <property type="component" value="Unassembled WGS sequence"/>
</dbReference>
<evidence type="ECO:0000256" key="11">
    <source>
        <dbReference type="ARBA" id="ARBA00040821"/>
    </source>
</evidence>
<evidence type="ECO:0000256" key="10">
    <source>
        <dbReference type="ARBA" id="ARBA00023180"/>
    </source>
</evidence>
<keyword evidence="8" id="KW-1015">Disulfide bond</keyword>
<evidence type="ECO:0000256" key="3">
    <source>
        <dbReference type="ARBA" id="ARBA00010532"/>
    </source>
</evidence>
<protein>
    <recommendedName>
        <fullName evidence="11">Scavenger receptor class B member 1</fullName>
    </recommendedName>
    <alternativeName>
        <fullName evidence="12">SR-BI</fullName>
    </alternativeName>
</protein>
<evidence type="ECO:0000256" key="9">
    <source>
        <dbReference type="ARBA" id="ARBA00023170"/>
    </source>
</evidence>
<name>A0ABD2MVW1_9CUCU</name>
<evidence type="ECO:0000256" key="1">
    <source>
        <dbReference type="ARBA" id="ARBA00004189"/>
    </source>
</evidence>
<keyword evidence="4" id="KW-1003">Cell membrane</keyword>
<dbReference type="Pfam" id="PF01130">
    <property type="entry name" value="CD36"/>
    <property type="match status" value="1"/>
</dbReference>
<keyword evidence="7 13" id="KW-0472">Membrane</keyword>
<keyword evidence="6 13" id="KW-1133">Transmembrane helix</keyword>
<dbReference type="GO" id="GO:0005901">
    <property type="term" value="C:caveola"/>
    <property type="evidence" value="ECO:0007669"/>
    <property type="project" value="UniProtKB-SubCell"/>
</dbReference>
<evidence type="ECO:0000256" key="12">
    <source>
        <dbReference type="ARBA" id="ARBA00042244"/>
    </source>
</evidence>
<organism evidence="14 15">
    <name type="scientific">Cryptolaemus montrouzieri</name>
    <dbReference type="NCBI Taxonomy" id="559131"/>
    <lineage>
        <taxon>Eukaryota</taxon>
        <taxon>Metazoa</taxon>
        <taxon>Ecdysozoa</taxon>
        <taxon>Arthropoda</taxon>
        <taxon>Hexapoda</taxon>
        <taxon>Insecta</taxon>
        <taxon>Pterygota</taxon>
        <taxon>Neoptera</taxon>
        <taxon>Endopterygota</taxon>
        <taxon>Coleoptera</taxon>
        <taxon>Polyphaga</taxon>
        <taxon>Cucujiformia</taxon>
        <taxon>Coccinelloidea</taxon>
        <taxon>Coccinellidae</taxon>
        <taxon>Scymninae</taxon>
        <taxon>Scymnini</taxon>
        <taxon>Cryptolaemus</taxon>
    </lineage>
</organism>
<dbReference type="AlphaFoldDB" id="A0ABD2MVW1"/>
<evidence type="ECO:0000256" key="4">
    <source>
        <dbReference type="ARBA" id="ARBA00022475"/>
    </source>
</evidence>
<dbReference type="PANTHER" id="PTHR11923:SF110">
    <property type="entry name" value="SCAVENGER RECEPTOR CLASS B MEMBER 1"/>
    <property type="match status" value="1"/>
</dbReference>
<evidence type="ECO:0000256" key="7">
    <source>
        <dbReference type="ARBA" id="ARBA00023136"/>
    </source>
</evidence>
<comment type="caution">
    <text evidence="14">The sequence shown here is derived from an EMBL/GenBank/DDBJ whole genome shotgun (WGS) entry which is preliminary data.</text>
</comment>
<evidence type="ECO:0000256" key="5">
    <source>
        <dbReference type="ARBA" id="ARBA00022692"/>
    </source>
</evidence>
<dbReference type="InterPro" id="IPR002159">
    <property type="entry name" value="CD36_fam"/>
</dbReference>
<keyword evidence="9" id="KW-0675">Receptor</keyword>
<sequence length="309" mass="35787">MFQNIYPDLQYAEKPQAISQKERNVKQFFPKTTKLTKDFIGKVNISKFAKSDTYVFGDEWRNSRLLIITGLLILFLTSFFGIIFMWYTDGFNNIIYSNLVITEGSPAFEMWRNPTPKPLVKVYIFNYTNVDRYEEGIDTKLNVEEKGPYVYEDTMERINIKFNGSYVSYQVKRSYRFVPELSNGRQNDIVVVPNMLMLGIAGVHRYSNFFTRLTISGGLNGYYAKPFIRIAADRYIIGYDDELYTLSKSVMRFQDKKPADKLGLLSLKVGENPDVYTMHTGLGDIDQIGTIKSWNGKTHFGYWSTKGVR</sequence>
<keyword evidence="10" id="KW-0325">Glycoprotein</keyword>
<dbReference type="PANTHER" id="PTHR11923">
    <property type="entry name" value="SCAVENGER RECEPTOR CLASS B TYPE-1 SR-B1"/>
    <property type="match status" value="1"/>
</dbReference>
<evidence type="ECO:0000313" key="14">
    <source>
        <dbReference type="EMBL" id="KAL3270554.1"/>
    </source>
</evidence>
<dbReference type="EMBL" id="JABFTP020000042">
    <property type="protein sequence ID" value="KAL3270554.1"/>
    <property type="molecule type" value="Genomic_DNA"/>
</dbReference>
<evidence type="ECO:0000256" key="6">
    <source>
        <dbReference type="ARBA" id="ARBA00022989"/>
    </source>
</evidence>
<evidence type="ECO:0000256" key="8">
    <source>
        <dbReference type="ARBA" id="ARBA00023157"/>
    </source>
</evidence>
<evidence type="ECO:0000313" key="15">
    <source>
        <dbReference type="Proteomes" id="UP001516400"/>
    </source>
</evidence>
<reference evidence="14 15" key="1">
    <citation type="journal article" date="2021" name="BMC Biol.">
        <title>Horizontally acquired antibacterial genes associated with adaptive radiation of ladybird beetles.</title>
        <authorList>
            <person name="Li H.S."/>
            <person name="Tang X.F."/>
            <person name="Huang Y.H."/>
            <person name="Xu Z.Y."/>
            <person name="Chen M.L."/>
            <person name="Du X.Y."/>
            <person name="Qiu B.Y."/>
            <person name="Chen P.T."/>
            <person name="Zhang W."/>
            <person name="Slipinski A."/>
            <person name="Escalona H.E."/>
            <person name="Waterhouse R.M."/>
            <person name="Zwick A."/>
            <person name="Pang H."/>
        </authorList>
    </citation>
    <scope>NUCLEOTIDE SEQUENCE [LARGE SCALE GENOMIC DNA]</scope>
    <source>
        <strain evidence="14">SYSU2018</strain>
    </source>
</reference>